<dbReference type="Proteomes" id="UP001597497">
    <property type="component" value="Unassembled WGS sequence"/>
</dbReference>
<evidence type="ECO:0000313" key="2">
    <source>
        <dbReference type="EMBL" id="MFD2672345.1"/>
    </source>
</evidence>
<accession>A0ABW5RCJ2</accession>
<dbReference type="SUPFAM" id="SSF50475">
    <property type="entry name" value="FMN-binding split barrel"/>
    <property type="match status" value="1"/>
</dbReference>
<gene>
    <name evidence="2" type="ORF">ACFSUC_12290</name>
</gene>
<evidence type="ECO:0000313" key="3">
    <source>
        <dbReference type="Proteomes" id="UP001597497"/>
    </source>
</evidence>
<comment type="caution">
    <text evidence="2">The sequence shown here is derived from an EMBL/GenBank/DDBJ whole genome shotgun (WGS) entry which is preliminary data.</text>
</comment>
<dbReference type="Pfam" id="PF01243">
    <property type="entry name" value="PNPOx_N"/>
    <property type="match status" value="1"/>
</dbReference>
<evidence type="ECO:0000259" key="1">
    <source>
        <dbReference type="Pfam" id="PF01243"/>
    </source>
</evidence>
<reference evidence="3" key="1">
    <citation type="journal article" date="2019" name="Int. J. Syst. Evol. Microbiol.">
        <title>The Global Catalogue of Microorganisms (GCM) 10K type strain sequencing project: providing services to taxonomists for standard genome sequencing and annotation.</title>
        <authorList>
            <consortium name="The Broad Institute Genomics Platform"/>
            <consortium name="The Broad Institute Genome Sequencing Center for Infectious Disease"/>
            <person name="Wu L."/>
            <person name="Ma J."/>
        </authorList>
    </citation>
    <scope>NUCLEOTIDE SEQUENCE [LARGE SCALE GENOMIC DNA]</scope>
    <source>
        <strain evidence="3">KCTC 33676</strain>
    </source>
</reference>
<name>A0ABW5RCJ2_9BACL</name>
<dbReference type="EMBL" id="JBHUMM010000037">
    <property type="protein sequence ID" value="MFD2672345.1"/>
    <property type="molecule type" value="Genomic_DNA"/>
</dbReference>
<sequence length="150" mass="16566">MSDPATVLHDALLTELQREKVVLLHTIDAESGLPTSNAISWAHAMDARTIRFALDQRSRLVGNLQQNAVATMTGFAEGSVHIISGKVNQVAESLEDVPFKLACFDLSVETVRDGMFYGARISAEPEYEKTYDQRAAEKLDHQVFTAMKKA</sequence>
<proteinExistence type="predicted"/>
<keyword evidence="3" id="KW-1185">Reference proteome</keyword>
<dbReference type="InterPro" id="IPR011576">
    <property type="entry name" value="Pyridox_Oxase_N"/>
</dbReference>
<dbReference type="RefSeq" id="WP_379929904.1">
    <property type="nucleotide sequence ID" value="NZ_JBHUMM010000037.1"/>
</dbReference>
<organism evidence="2 3">
    <name type="scientific">Marinicrinis sediminis</name>
    <dbReference type="NCBI Taxonomy" id="1652465"/>
    <lineage>
        <taxon>Bacteria</taxon>
        <taxon>Bacillati</taxon>
        <taxon>Bacillota</taxon>
        <taxon>Bacilli</taxon>
        <taxon>Bacillales</taxon>
        <taxon>Paenibacillaceae</taxon>
    </lineage>
</organism>
<protein>
    <submittedName>
        <fullName evidence="2">Pyridoxamine 5'-phosphate oxidase family protein</fullName>
    </submittedName>
</protein>
<dbReference type="NCBIfam" id="NF005232">
    <property type="entry name" value="PRK06733.1"/>
    <property type="match status" value="1"/>
</dbReference>
<feature type="domain" description="Pyridoxamine 5'-phosphate oxidase N-terminal" evidence="1">
    <location>
        <begin position="9"/>
        <end position="96"/>
    </location>
</feature>
<dbReference type="Gene3D" id="2.30.110.10">
    <property type="entry name" value="Electron Transport, Fmn-binding Protein, Chain A"/>
    <property type="match status" value="1"/>
</dbReference>
<dbReference type="InterPro" id="IPR012349">
    <property type="entry name" value="Split_barrel_FMN-bd"/>
</dbReference>